<organism evidence="3 4">
    <name type="scientific">Neisseria lisongii</name>
    <dbReference type="NCBI Taxonomy" id="2912188"/>
    <lineage>
        <taxon>Bacteria</taxon>
        <taxon>Pseudomonadati</taxon>
        <taxon>Pseudomonadota</taxon>
        <taxon>Betaproteobacteria</taxon>
        <taxon>Neisseriales</taxon>
        <taxon>Neisseriaceae</taxon>
        <taxon>Neisseria</taxon>
    </lineage>
</organism>
<accession>A0AAW5AIY8</accession>
<gene>
    <name evidence="3" type="ORF">L4H06_06325</name>
</gene>
<proteinExistence type="predicted"/>
<dbReference type="EMBL" id="JAKKDL010000005">
    <property type="protein sequence ID" value="MCF7529837.1"/>
    <property type="molecule type" value="Genomic_DNA"/>
</dbReference>
<feature type="chain" id="PRO_5043890637" description="Surface-adhesin protein E-like domain-containing protein" evidence="1">
    <location>
        <begin position="22"/>
        <end position="128"/>
    </location>
</feature>
<reference evidence="3" key="1">
    <citation type="submission" date="2022-01" db="EMBL/GenBank/DDBJ databases">
        <title>Neisseria sp. ZJ104.</title>
        <authorList>
            <person name="Yang C."/>
        </authorList>
    </citation>
    <scope>NUCLEOTIDE SEQUENCE</scope>
    <source>
        <strain evidence="3">ZJ104</strain>
    </source>
</reference>
<comment type="caution">
    <text evidence="3">The sequence shown here is derived from an EMBL/GenBank/DDBJ whole genome shotgun (WGS) entry which is preliminary data.</text>
</comment>
<keyword evidence="1" id="KW-0732">Signal</keyword>
<evidence type="ECO:0000313" key="4">
    <source>
        <dbReference type="Proteomes" id="UP001201397"/>
    </source>
</evidence>
<evidence type="ECO:0000313" key="3">
    <source>
        <dbReference type="EMBL" id="MCF7529837.1"/>
    </source>
</evidence>
<evidence type="ECO:0000259" key="2">
    <source>
        <dbReference type="Pfam" id="PF16747"/>
    </source>
</evidence>
<dbReference type="AlphaFoldDB" id="A0AAW5AIY8"/>
<protein>
    <recommendedName>
        <fullName evidence="2">Surface-adhesin protein E-like domain-containing protein</fullName>
    </recommendedName>
</protein>
<evidence type="ECO:0000256" key="1">
    <source>
        <dbReference type="SAM" id="SignalP"/>
    </source>
</evidence>
<dbReference type="InterPro" id="IPR031939">
    <property type="entry name" value="Adhesin_E-like"/>
</dbReference>
<dbReference type="Proteomes" id="UP001201397">
    <property type="component" value="Unassembled WGS sequence"/>
</dbReference>
<feature type="domain" description="Surface-adhesin protein E-like" evidence="2">
    <location>
        <begin position="24"/>
        <end position="128"/>
    </location>
</feature>
<sequence>MSLKHFLIATLLGLTCATASAANWRYVVTDDQKSTYYYDRSTLQNRNGIKNFWVRIDVENGYTLRDNDIKYTQKKQRQEIDCRTQTLRIGMEHFTLNGTSVGTRNGWTRWEDVIPDTVGSAIYQAVCR</sequence>
<feature type="signal peptide" evidence="1">
    <location>
        <begin position="1"/>
        <end position="21"/>
    </location>
</feature>
<dbReference type="RefSeq" id="WP_237092804.1">
    <property type="nucleotide sequence ID" value="NZ_JAKKDL010000005.1"/>
</dbReference>
<dbReference type="Pfam" id="PF16747">
    <property type="entry name" value="Adhesin_E"/>
    <property type="match status" value="1"/>
</dbReference>
<name>A0AAW5AIY8_9NEIS</name>